<gene>
    <name evidence="2" type="ORF">ACD_80C00084G0031</name>
</gene>
<reference evidence="2" key="1">
    <citation type="journal article" date="2012" name="Science">
        <title>Fermentation, hydrogen, and sulfur metabolism in multiple uncultivated bacterial phyla.</title>
        <authorList>
            <person name="Wrighton K.C."/>
            <person name="Thomas B.C."/>
            <person name="Sharon I."/>
            <person name="Miller C.S."/>
            <person name="Castelle C.J."/>
            <person name="VerBerkmoes N.C."/>
            <person name="Wilkins M.J."/>
            <person name="Hettich R.L."/>
            <person name="Lipton M.S."/>
            <person name="Williams K.H."/>
            <person name="Long P.E."/>
            <person name="Banfield J.F."/>
        </authorList>
    </citation>
    <scope>NUCLEOTIDE SEQUENCE [LARGE SCALE GENOMIC DNA]</scope>
</reference>
<dbReference type="AlphaFoldDB" id="K1X588"/>
<evidence type="ECO:0000313" key="2">
    <source>
        <dbReference type="EMBL" id="EKD25345.1"/>
    </source>
</evidence>
<keyword evidence="1" id="KW-0812">Transmembrane</keyword>
<keyword evidence="1" id="KW-0472">Membrane</keyword>
<keyword evidence="1" id="KW-1133">Transmembrane helix</keyword>
<dbReference type="Pfam" id="PF18895">
    <property type="entry name" value="T4SS_pilin"/>
    <property type="match status" value="1"/>
</dbReference>
<feature type="transmembrane region" description="Helical" evidence="1">
    <location>
        <begin position="141"/>
        <end position="167"/>
    </location>
</feature>
<dbReference type="InterPro" id="IPR043993">
    <property type="entry name" value="T4SS_pilin"/>
</dbReference>
<protein>
    <submittedName>
        <fullName evidence="2">Uncharacterized protein</fullName>
    </submittedName>
</protein>
<feature type="transmembrane region" description="Helical" evidence="1">
    <location>
        <begin position="99"/>
        <end position="120"/>
    </location>
</feature>
<evidence type="ECO:0000256" key="1">
    <source>
        <dbReference type="SAM" id="Phobius"/>
    </source>
</evidence>
<name>K1X588_9BACT</name>
<sequence>MKKLILGGIGLYAILLVIWYAQTSVSAQMVVPDSQNYILNENDQQVLNSNTITDPLRQGAYNIVSPEWSGALGGLTATDTQIATHQNAQSKVMTIIKNIINYALWMVALVALVYLIYHGFLILTASGDDAQYKKGLSGVKFAAIAIVGIGASRLIVSAIFWLLALIITP</sequence>
<proteinExistence type="predicted"/>
<dbReference type="EMBL" id="AMFJ01036091">
    <property type="protein sequence ID" value="EKD25345.1"/>
    <property type="molecule type" value="Genomic_DNA"/>
</dbReference>
<organism evidence="2">
    <name type="scientific">uncultured bacterium</name>
    <name type="common">gcode 4</name>
    <dbReference type="NCBI Taxonomy" id="1234023"/>
    <lineage>
        <taxon>Bacteria</taxon>
        <taxon>environmental samples</taxon>
    </lineage>
</organism>
<accession>K1X588</accession>
<comment type="caution">
    <text evidence="2">The sequence shown here is derived from an EMBL/GenBank/DDBJ whole genome shotgun (WGS) entry which is preliminary data.</text>
</comment>